<name>A0A1G8ED59_9PROT</name>
<sequence length="100" mass="10634">MPPLPGLTPPKPIPLKDRSSLIFVEPGQLDVIDGTFVVVDATGMRLLIRDAFRREKLLGRLIPTIEDVLAAGGLEPPQAPPEAQPPAIAETPSGDQGHRG</sequence>
<evidence type="ECO:0000313" key="3">
    <source>
        <dbReference type="Proteomes" id="UP000217076"/>
    </source>
</evidence>
<reference evidence="3" key="1">
    <citation type="submission" date="2016-10" db="EMBL/GenBank/DDBJ databases">
        <authorList>
            <person name="Varghese N."/>
            <person name="Submissions S."/>
        </authorList>
    </citation>
    <scope>NUCLEOTIDE SEQUENCE [LARGE SCALE GENOMIC DNA]</scope>
    <source>
        <strain evidence="3">930I</strain>
    </source>
</reference>
<keyword evidence="3" id="KW-1185">Reference proteome</keyword>
<accession>A0A1G8ED59</accession>
<protein>
    <submittedName>
        <fullName evidence="2">Uncharacterized protein</fullName>
    </submittedName>
</protein>
<dbReference type="AlphaFoldDB" id="A0A1G8ED59"/>
<evidence type="ECO:0000256" key="1">
    <source>
        <dbReference type="SAM" id="MobiDB-lite"/>
    </source>
</evidence>
<dbReference type="RefSeq" id="WP_425438444.1">
    <property type="nucleotide sequence ID" value="NZ_FNCV01000010.1"/>
</dbReference>
<organism evidence="2 3">
    <name type="scientific">Roseospirillum parvum</name>
    <dbReference type="NCBI Taxonomy" id="83401"/>
    <lineage>
        <taxon>Bacteria</taxon>
        <taxon>Pseudomonadati</taxon>
        <taxon>Pseudomonadota</taxon>
        <taxon>Alphaproteobacteria</taxon>
        <taxon>Rhodospirillales</taxon>
        <taxon>Rhodospirillaceae</taxon>
        <taxon>Roseospirillum</taxon>
    </lineage>
</organism>
<dbReference type="EMBL" id="FNCV01000010">
    <property type="protein sequence ID" value="SDH67885.1"/>
    <property type="molecule type" value="Genomic_DNA"/>
</dbReference>
<gene>
    <name evidence="2" type="ORF">SAMN05421742_1102</name>
</gene>
<proteinExistence type="predicted"/>
<dbReference type="Proteomes" id="UP000217076">
    <property type="component" value="Unassembled WGS sequence"/>
</dbReference>
<evidence type="ECO:0000313" key="2">
    <source>
        <dbReference type="EMBL" id="SDH67885.1"/>
    </source>
</evidence>
<dbReference type="STRING" id="83401.SAMN05421742_1102"/>
<feature type="region of interest" description="Disordered" evidence="1">
    <location>
        <begin position="72"/>
        <end position="100"/>
    </location>
</feature>